<dbReference type="Proteomes" id="UP000334019">
    <property type="component" value="Chromosome"/>
</dbReference>
<evidence type="ECO:0000259" key="7">
    <source>
        <dbReference type="SMART" id="SM00387"/>
    </source>
</evidence>
<feature type="transmembrane region" description="Helical" evidence="6">
    <location>
        <begin position="308"/>
        <end position="330"/>
    </location>
</feature>
<dbReference type="InterPro" id="IPR003594">
    <property type="entry name" value="HATPase_dom"/>
</dbReference>
<dbReference type="PANTHER" id="PTHR24421:SF10">
    <property type="entry name" value="NITRATE_NITRITE SENSOR PROTEIN NARQ"/>
    <property type="match status" value="1"/>
</dbReference>
<dbReference type="Gene3D" id="3.30.565.10">
    <property type="entry name" value="Histidine kinase-like ATPase, C-terminal domain"/>
    <property type="match status" value="1"/>
</dbReference>
<feature type="transmembrane region" description="Helical" evidence="6">
    <location>
        <begin position="177"/>
        <end position="200"/>
    </location>
</feature>
<feature type="transmembrane region" description="Helical" evidence="6">
    <location>
        <begin position="145"/>
        <end position="165"/>
    </location>
</feature>
<evidence type="ECO:0000256" key="1">
    <source>
        <dbReference type="ARBA" id="ARBA00000085"/>
    </source>
</evidence>
<gene>
    <name evidence="8" type="ORF">GH723_00245</name>
</gene>
<reference evidence="8 9" key="1">
    <citation type="submission" date="2019-11" db="EMBL/GenBank/DDBJ databases">
        <authorList>
            <person name="He Y."/>
        </authorList>
    </citation>
    <scope>NUCLEOTIDE SEQUENCE [LARGE SCALE GENOMIC DNA]</scope>
    <source>
        <strain evidence="8 9">SCSIO 58843</strain>
    </source>
</reference>
<dbReference type="SUPFAM" id="SSF55874">
    <property type="entry name" value="ATPase domain of HSP90 chaperone/DNA topoisomerase II/histidine kinase"/>
    <property type="match status" value="1"/>
</dbReference>
<organism evidence="8 9">
    <name type="scientific">Actinomarinicola tropica</name>
    <dbReference type="NCBI Taxonomy" id="2789776"/>
    <lineage>
        <taxon>Bacteria</taxon>
        <taxon>Bacillati</taxon>
        <taxon>Actinomycetota</taxon>
        <taxon>Acidimicrobiia</taxon>
        <taxon>Acidimicrobiales</taxon>
        <taxon>Iamiaceae</taxon>
        <taxon>Actinomarinicola</taxon>
    </lineage>
</organism>
<evidence type="ECO:0000256" key="6">
    <source>
        <dbReference type="SAM" id="Phobius"/>
    </source>
</evidence>
<keyword evidence="6" id="KW-0812">Transmembrane</keyword>
<feature type="domain" description="Histidine kinase/HSP90-like ATPase" evidence="7">
    <location>
        <begin position="472"/>
        <end position="563"/>
    </location>
</feature>
<dbReference type="InterPro" id="IPR036890">
    <property type="entry name" value="HATPase_C_sf"/>
</dbReference>
<dbReference type="AlphaFoldDB" id="A0A5Q2RKD5"/>
<keyword evidence="5" id="KW-0902">Two-component regulatory system</keyword>
<dbReference type="SMART" id="SM00387">
    <property type="entry name" value="HATPase_c"/>
    <property type="match status" value="1"/>
</dbReference>
<evidence type="ECO:0000313" key="8">
    <source>
        <dbReference type="EMBL" id="QGG93665.1"/>
    </source>
</evidence>
<feature type="transmembrane region" description="Helical" evidence="6">
    <location>
        <begin position="244"/>
        <end position="262"/>
    </location>
</feature>
<feature type="transmembrane region" description="Helical" evidence="6">
    <location>
        <begin position="116"/>
        <end position="136"/>
    </location>
</feature>
<dbReference type="GO" id="GO:0004673">
    <property type="term" value="F:protein histidine kinase activity"/>
    <property type="evidence" value="ECO:0007669"/>
    <property type="project" value="UniProtKB-EC"/>
</dbReference>
<dbReference type="Pfam" id="PF02518">
    <property type="entry name" value="HATPase_c"/>
    <property type="match status" value="1"/>
</dbReference>
<evidence type="ECO:0000256" key="4">
    <source>
        <dbReference type="ARBA" id="ARBA00022777"/>
    </source>
</evidence>
<keyword evidence="4" id="KW-0418">Kinase</keyword>
<evidence type="ECO:0000256" key="2">
    <source>
        <dbReference type="ARBA" id="ARBA00012438"/>
    </source>
</evidence>
<dbReference type="CDD" id="cd16917">
    <property type="entry name" value="HATPase_UhpB-NarQ-NarX-like"/>
    <property type="match status" value="1"/>
</dbReference>
<proteinExistence type="predicted"/>
<dbReference type="InterPro" id="IPR050482">
    <property type="entry name" value="Sensor_HK_TwoCompSys"/>
</dbReference>
<protein>
    <recommendedName>
        <fullName evidence="2">histidine kinase</fullName>
        <ecNumber evidence="2">2.7.13.3</ecNumber>
    </recommendedName>
</protein>
<evidence type="ECO:0000313" key="9">
    <source>
        <dbReference type="Proteomes" id="UP000334019"/>
    </source>
</evidence>
<evidence type="ECO:0000256" key="3">
    <source>
        <dbReference type="ARBA" id="ARBA00022679"/>
    </source>
</evidence>
<feature type="transmembrane region" description="Helical" evidence="6">
    <location>
        <begin position="283"/>
        <end position="302"/>
    </location>
</feature>
<feature type="transmembrane region" description="Helical" evidence="6">
    <location>
        <begin position="51"/>
        <end position="73"/>
    </location>
</feature>
<feature type="transmembrane region" description="Helical" evidence="6">
    <location>
        <begin position="85"/>
        <end position="104"/>
    </location>
</feature>
<keyword evidence="6" id="KW-1133">Transmembrane helix</keyword>
<dbReference type="PANTHER" id="PTHR24421">
    <property type="entry name" value="NITRATE/NITRITE SENSOR PROTEIN NARX-RELATED"/>
    <property type="match status" value="1"/>
</dbReference>
<dbReference type="EC" id="2.7.13.3" evidence="2"/>
<dbReference type="GO" id="GO:0000160">
    <property type="term" value="P:phosphorelay signal transduction system"/>
    <property type="evidence" value="ECO:0007669"/>
    <property type="project" value="UniProtKB-KW"/>
</dbReference>
<keyword evidence="6" id="KW-0472">Membrane</keyword>
<feature type="transmembrane region" description="Helical" evidence="6">
    <location>
        <begin position="212"/>
        <end position="232"/>
    </location>
</feature>
<name>A0A5Q2RKD5_9ACTN</name>
<dbReference type="KEGG" id="atq:GH723_00245"/>
<comment type="catalytic activity">
    <reaction evidence="1">
        <text>ATP + protein L-histidine = ADP + protein N-phospho-L-histidine.</text>
        <dbReference type="EC" id="2.7.13.3"/>
    </reaction>
</comment>
<dbReference type="EMBL" id="CP045851">
    <property type="protein sequence ID" value="QGG93665.1"/>
    <property type="molecule type" value="Genomic_DNA"/>
</dbReference>
<accession>A0A5Q2RKD5</accession>
<evidence type="ECO:0000256" key="5">
    <source>
        <dbReference type="ARBA" id="ARBA00023012"/>
    </source>
</evidence>
<feature type="transmembrane region" description="Helical" evidence="6">
    <location>
        <begin position="21"/>
        <end position="45"/>
    </location>
</feature>
<keyword evidence="3" id="KW-0808">Transferase</keyword>
<keyword evidence="9" id="KW-1185">Reference proteome</keyword>
<sequence>MVLPVRTREDRMPHDRFVVPAALRRAGMVYAASTVPLCGVLWWSVDGRHEYLDALLLAGLLYAVPILVLALVASVRAAPGDRHVWRLWAGSAAFGTFMSYSLRARAADGWDPATDWSPVSSVVAIVVLIAANSLILRRRSGERAALVDAIDLLMATIAATTPLALVWGRQVVTHPDAWFTVSSGVWLIGSFHGLFVALAIRARTRHDERATATAGVVLGLAGVLAAIAQIHHALSGFPAPGGPALMAQAASLGMIIVFFLFSTRTPATGLERLPAAAQVRRQSVVIVGVLVAVPVIAGVAWARREHDWVTTLAFVALSSLLALSAVRHLLSARETTRLYREVERAAIERGEILSEVMDHMDAGRHRVAAHLHAQAVSLYTAMATISASLDDAGSSGATASATQAAARVRHDLGKQADALRRFSLAVKPLDTCETTSQGLAAPIRAYVENVFAGGRRPALDLHVDPDLTLDWRTEAIVMRIVQEATTNVWRHARATAVRVAIEVERDVLRVEVGDDGVGMARPPAGGRGLSSMESLAGFLGGRLRVTTGPGEGTTVRAELPIDALPRATRPTLSVVR</sequence>